<proteinExistence type="predicted"/>
<keyword evidence="1" id="KW-0812">Transmembrane</keyword>
<evidence type="ECO:0000313" key="2">
    <source>
        <dbReference type="EMBL" id="OTG17194.1"/>
    </source>
</evidence>
<evidence type="ECO:0000313" key="3">
    <source>
        <dbReference type="Proteomes" id="UP000215914"/>
    </source>
</evidence>
<organism evidence="2 3">
    <name type="scientific">Helianthus annuus</name>
    <name type="common">Common sunflower</name>
    <dbReference type="NCBI Taxonomy" id="4232"/>
    <lineage>
        <taxon>Eukaryota</taxon>
        <taxon>Viridiplantae</taxon>
        <taxon>Streptophyta</taxon>
        <taxon>Embryophyta</taxon>
        <taxon>Tracheophyta</taxon>
        <taxon>Spermatophyta</taxon>
        <taxon>Magnoliopsida</taxon>
        <taxon>eudicotyledons</taxon>
        <taxon>Gunneridae</taxon>
        <taxon>Pentapetalae</taxon>
        <taxon>asterids</taxon>
        <taxon>campanulids</taxon>
        <taxon>Asterales</taxon>
        <taxon>Asteraceae</taxon>
        <taxon>Asteroideae</taxon>
        <taxon>Heliantheae alliance</taxon>
        <taxon>Heliantheae</taxon>
        <taxon>Helianthus</taxon>
    </lineage>
</organism>
<sequence length="90" mass="10048">MTQFVNMFNTKLNGNNNGAGFLRWWNSCRSSGFLIHLEYFPVDSLSYMSALSVALALVLLVIATGITIFKFIAAGSIIMPKWRWCHAATT</sequence>
<protein>
    <submittedName>
        <fullName evidence="2">Uncharacterized protein</fullName>
    </submittedName>
</protein>
<keyword evidence="1" id="KW-0472">Membrane</keyword>
<dbReference type="InParanoid" id="A0A251U226"/>
<feature type="transmembrane region" description="Helical" evidence="1">
    <location>
        <begin position="47"/>
        <end position="73"/>
    </location>
</feature>
<dbReference type="AlphaFoldDB" id="A0A251U226"/>
<keyword evidence="1" id="KW-1133">Transmembrane helix</keyword>
<dbReference type="EMBL" id="CM007897">
    <property type="protein sequence ID" value="OTG17194.1"/>
    <property type="molecule type" value="Genomic_DNA"/>
</dbReference>
<evidence type="ECO:0000256" key="1">
    <source>
        <dbReference type="SAM" id="Phobius"/>
    </source>
</evidence>
<gene>
    <name evidence="2" type="ORF">HannXRQ_Chr08g0209351</name>
</gene>
<reference evidence="3" key="1">
    <citation type="journal article" date="2017" name="Nature">
        <title>The sunflower genome provides insights into oil metabolism, flowering and Asterid evolution.</title>
        <authorList>
            <person name="Badouin H."/>
            <person name="Gouzy J."/>
            <person name="Grassa C.J."/>
            <person name="Murat F."/>
            <person name="Staton S.E."/>
            <person name="Cottret L."/>
            <person name="Lelandais-Briere C."/>
            <person name="Owens G.L."/>
            <person name="Carrere S."/>
            <person name="Mayjonade B."/>
            <person name="Legrand L."/>
            <person name="Gill N."/>
            <person name="Kane N.C."/>
            <person name="Bowers J.E."/>
            <person name="Hubner S."/>
            <person name="Bellec A."/>
            <person name="Berard A."/>
            <person name="Berges H."/>
            <person name="Blanchet N."/>
            <person name="Boniface M.C."/>
            <person name="Brunel D."/>
            <person name="Catrice O."/>
            <person name="Chaidir N."/>
            <person name="Claudel C."/>
            <person name="Donnadieu C."/>
            <person name="Faraut T."/>
            <person name="Fievet G."/>
            <person name="Helmstetter N."/>
            <person name="King M."/>
            <person name="Knapp S.J."/>
            <person name="Lai Z."/>
            <person name="Le Paslier M.C."/>
            <person name="Lippi Y."/>
            <person name="Lorenzon L."/>
            <person name="Mandel J.R."/>
            <person name="Marage G."/>
            <person name="Marchand G."/>
            <person name="Marquand E."/>
            <person name="Bret-Mestries E."/>
            <person name="Morien E."/>
            <person name="Nambeesan S."/>
            <person name="Nguyen T."/>
            <person name="Pegot-Espagnet P."/>
            <person name="Pouilly N."/>
            <person name="Raftis F."/>
            <person name="Sallet E."/>
            <person name="Schiex T."/>
            <person name="Thomas J."/>
            <person name="Vandecasteele C."/>
            <person name="Vares D."/>
            <person name="Vear F."/>
            <person name="Vautrin S."/>
            <person name="Crespi M."/>
            <person name="Mangin B."/>
            <person name="Burke J.M."/>
            <person name="Salse J."/>
            <person name="Munos S."/>
            <person name="Vincourt P."/>
            <person name="Rieseberg L.H."/>
            <person name="Langlade N.B."/>
        </authorList>
    </citation>
    <scope>NUCLEOTIDE SEQUENCE [LARGE SCALE GENOMIC DNA]</scope>
    <source>
        <strain evidence="3">cv. SF193</strain>
    </source>
</reference>
<accession>A0A251U226</accession>
<dbReference type="Proteomes" id="UP000215914">
    <property type="component" value="Chromosome 8"/>
</dbReference>
<keyword evidence="3" id="KW-1185">Reference proteome</keyword>
<name>A0A251U226_HELAN</name>